<protein>
    <submittedName>
        <fullName evidence="4">Endoglucanase-1</fullName>
        <ecNumber evidence="4">3.2.1.151</ecNumber>
    </submittedName>
</protein>
<dbReference type="EC" id="3.2.1.151" evidence="4"/>
<dbReference type="SUPFAM" id="SSF49899">
    <property type="entry name" value="Concanavalin A-like lectins/glucanases"/>
    <property type="match status" value="1"/>
</dbReference>
<dbReference type="InterPro" id="IPR013319">
    <property type="entry name" value="GH11/12"/>
</dbReference>
<evidence type="ECO:0000256" key="3">
    <source>
        <dbReference type="SAM" id="SignalP"/>
    </source>
</evidence>
<feature type="signal peptide" evidence="3">
    <location>
        <begin position="1"/>
        <end position="16"/>
    </location>
</feature>
<evidence type="ECO:0000313" key="5">
    <source>
        <dbReference type="Proteomes" id="UP001337655"/>
    </source>
</evidence>
<comment type="caution">
    <text evidence="4">The sequence shown here is derived from an EMBL/GenBank/DDBJ whole genome shotgun (WGS) entry which is preliminary data.</text>
</comment>
<reference evidence="4 5" key="1">
    <citation type="submission" date="2023-08" db="EMBL/GenBank/DDBJ databases">
        <title>Black Yeasts Isolated from many extreme environments.</title>
        <authorList>
            <person name="Coleine C."/>
            <person name="Stajich J.E."/>
            <person name="Selbmann L."/>
        </authorList>
    </citation>
    <scope>NUCLEOTIDE SEQUENCE [LARGE SCALE GENOMIC DNA]</scope>
    <source>
        <strain evidence="4 5">CCFEE 5935</strain>
    </source>
</reference>
<evidence type="ECO:0000256" key="1">
    <source>
        <dbReference type="ARBA" id="ARBA00005519"/>
    </source>
</evidence>
<keyword evidence="2" id="KW-0624">Polysaccharide degradation</keyword>
<keyword evidence="2 4" id="KW-0378">Hydrolase</keyword>
<dbReference type="PANTHER" id="PTHR34002:SF10">
    <property type="entry name" value="PUTATIVE-RELATED"/>
    <property type="match status" value="1"/>
</dbReference>
<proteinExistence type="inferred from homology"/>
<keyword evidence="5" id="KW-1185">Reference proteome</keyword>
<gene>
    <name evidence="4" type="ORF">LTR77_007602</name>
</gene>
<dbReference type="Gene3D" id="2.60.120.180">
    <property type="match status" value="1"/>
</dbReference>
<dbReference type="InterPro" id="IPR002594">
    <property type="entry name" value="GH12"/>
</dbReference>
<dbReference type="GeneID" id="89928938"/>
<dbReference type="RefSeq" id="XP_064656681.1">
    <property type="nucleotide sequence ID" value="XM_064804839.1"/>
</dbReference>
<dbReference type="Proteomes" id="UP001337655">
    <property type="component" value="Unassembled WGS sequence"/>
</dbReference>
<dbReference type="Pfam" id="PF01670">
    <property type="entry name" value="Glyco_hydro_12"/>
    <property type="match status" value="1"/>
</dbReference>
<sequence>MYALAFIAASASVALAQSTSLCEQYATYSSGSYVINNNLWGEGSGSGSQCTYVTDASDSGVAWKTTWNWSGGDSSVKSYANSQYLFDKRLVSEVNSIDTSVEWSYDNTDINADVSYDLFTAADINHVTYSGDYELMVWLAKYGPAQPIGSQIDTATIAGTSWQVWYGGSTQQTYSFVASSPITSWSGDINDFFEYLVSSQGFPASSQYLINMQFGTEPFTGGETTFSVDQWSASVN</sequence>
<accession>A0AAV9P6K0</accession>
<evidence type="ECO:0000256" key="2">
    <source>
        <dbReference type="RuleBase" id="RU361163"/>
    </source>
</evidence>
<dbReference type="InterPro" id="IPR013320">
    <property type="entry name" value="ConA-like_dom_sf"/>
</dbReference>
<dbReference type="GO" id="GO:0000272">
    <property type="term" value="P:polysaccharide catabolic process"/>
    <property type="evidence" value="ECO:0007669"/>
    <property type="project" value="UniProtKB-KW"/>
</dbReference>
<comment type="similarity">
    <text evidence="1 2">Belongs to the glycosyl hydrolase 12 (cellulase H) family.</text>
</comment>
<keyword evidence="2" id="KW-0119">Carbohydrate metabolism</keyword>
<keyword evidence="2 4" id="KW-0326">Glycosidase</keyword>
<organism evidence="4 5">
    <name type="scientific">Saxophila tyrrhenica</name>
    <dbReference type="NCBI Taxonomy" id="1690608"/>
    <lineage>
        <taxon>Eukaryota</taxon>
        <taxon>Fungi</taxon>
        <taxon>Dikarya</taxon>
        <taxon>Ascomycota</taxon>
        <taxon>Pezizomycotina</taxon>
        <taxon>Dothideomycetes</taxon>
        <taxon>Dothideomycetidae</taxon>
        <taxon>Mycosphaerellales</taxon>
        <taxon>Extremaceae</taxon>
        <taxon>Saxophila</taxon>
    </lineage>
</organism>
<dbReference type="GO" id="GO:0008810">
    <property type="term" value="F:cellulase activity"/>
    <property type="evidence" value="ECO:0007669"/>
    <property type="project" value="InterPro"/>
</dbReference>
<dbReference type="AlphaFoldDB" id="A0AAV9P6K0"/>
<keyword evidence="3" id="KW-0732">Signal</keyword>
<dbReference type="EMBL" id="JAVRRT010000012">
    <property type="protein sequence ID" value="KAK5166873.1"/>
    <property type="molecule type" value="Genomic_DNA"/>
</dbReference>
<dbReference type="PANTHER" id="PTHR34002">
    <property type="entry name" value="BLR1656 PROTEIN"/>
    <property type="match status" value="1"/>
</dbReference>
<dbReference type="GO" id="GO:0033946">
    <property type="term" value="F:xyloglucan-specific endo-beta-1,4-glucanase activity"/>
    <property type="evidence" value="ECO:0007669"/>
    <property type="project" value="UniProtKB-EC"/>
</dbReference>
<evidence type="ECO:0000313" key="4">
    <source>
        <dbReference type="EMBL" id="KAK5166873.1"/>
    </source>
</evidence>
<name>A0AAV9P6K0_9PEZI</name>
<feature type="chain" id="PRO_5043855234" evidence="3">
    <location>
        <begin position="17"/>
        <end position="236"/>
    </location>
</feature>